<sequence length="71" mass="7347">MAFGFTLLAGDLVNTGNPEADRPATLLNIATRAYPDFGTLTAPSQTRVVNTLATQRPASDTDAAVQGGGRL</sequence>
<protein>
    <submittedName>
        <fullName evidence="1">Uncharacterized protein</fullName>
    </submittedName>
</protein>
<evidence type="ECO:0000313" key="1">
    <source>
        <dbReference type="EMBL" id="OGI37983.1"/>
    </source>
</evidence>
<evidence type="ECO:0000313" key="2">
    <source>
        <dbReference type="Proteomes" id="UP000178379"/>
    </source>
</evidence>
<organism evidence="1 2">
    <name type="scientific">Candidatus Muproteobacteria bacterium RBG_16_62_13</name>
    <dbReference type="NCBI Taxonomy" id="1817756"/>
    <lineage>
        <taxon>Bacteria</taxon>
        <taxon>Pseudomonadati</taxon>
        <taxon>Pseudomonadota</taxon>
        <taxon>Candidatus Muproteobacteria</taxon>
    </lineage>
</organism>
<dbReference type="AlphaFoldDB" id="A0A1F6SYN4"/>
<dbReference type="Proteomes" id="UP000178379">
    <property type="component" value="Unassembled WGS sequence"/>
</dbReference>
<dbReference type="EMBL" id="MFSQ01000133">
    <property type="protein sequence ID" value="OGI37983.1"/>
    <property type="molecule type" value="Genomic_DNA"/>
</dbReference>
<comment type="caution">
    <text evidence="1">The sequence shown here is derived from an EMBL/GenBank/DDBJ whole genome shotgun (WGS) entry which is preliminary data.</text>
</comment>
<gene>
    <name evidence="1" type="ORF">A2140_01565</name>
</gene>
<reference evidence="1 2" key="1">
    <citation type="journal article" date="2016" name="Nat. Commun.">
        <title>Thousands of microbial genomes shed light on interconnected biogeochemical processes in an aquifer system.</title>
        <authorList>
            <person name="Anantharaman K."/>
            <person name="Brown C.T."/>
            <person name="Hug L.A."/>
            <person name="Sharon I."/>
            <person name="Castelle C.J."/>
            <person name="Probst A.J."/>
            <person name="Thomas B.C."/>
            <person name="Singh A."/>
            <person name="Wilkins M.J."/>
            <person name="Karaoz U."/>
            <person name="Brodie E.L."/>
            <person name="Williams K.H."/>
            <person name="Hubbard S.S."/>
            <person name="Banfield J.F."/>
        </authorList>
    </citation>
    <scope>NUCLEOTIDE SEQUENCE [LARGE SCALE GENOMIC DNA]</scope>
</reference>
<name>A0A1F6SYN4_9PROT</name>
<proteinExistence type="predicted"/>
<accession>A0A1F6SYN4</accession>